<protein>
    <submittedName>
        <fullName evidence="1">Uncharacterized protein</fullName>
    </submittedName>
</protein>
<dbReference type="HOGENOM" id="CLU_2879203_0_0_9"/>
<sequence>MVCRFDGIIVLFSPFVNGKTKKRLKSYKPCCIIGLLMRRGQPRYPCLRIASPDWAAGAKRLRG</sequence>
<organism evidence="1 2">
    <name type="scientific">Faecalibacterium duncaniae (strain DSM 17677 / JCM 31915 / A2-165)</name>
    <name type="common">Faecalibacterium prausnitzii</name>
    <dbReference type="NCBI Taxonomy" id="411483"/>
    <lineage>
        <taxon>Bacteria</taxon>
        <taxon>Bacillati</taxon>
        <taxon>Bacillota</taxon>
        <taxon>Clostridia</taxon>
        <taxon>Eubacteriales</taxon>
        <taxon>Oscillospiraceae</taxon>
        <taxon>Faecalibacterium</taxon>
    </lineage>
</organism>
<evidence type="ECO:0000313" key="1">
    <source>
        <dbReference type="EMBL" id="EEU94933.1"/>
    </source>
</evidence>
<dbReference type="STRING" id="411483.FAEPRAA2165_03462"/>
<reference evidence="1" key="1">
    <citation type="submission" date="2009-08" db="EMBL/GenBank/DDBJ databases">
        <authorList>
            <person name="Weinstock G."/>
            <person name="Sodergren E."/>
            <person name="Clifton S."/>
            <person name="Fulton L."/>
            <person name="Fulton B."/>
            <person name="Courtney L."/>
            <person name="Fronick C."/>
            <person name="Harrison M."/>
            <person name="Strong C."/>
            <person name="Farmer C."/>
            <person name="Delahaunty K."/>
            <person name="Markovic C."/>
            <person name="Hall O."/>
            <person name="Minx P."/>
            <person name="Tomlinson C."/>
            <person name="Mitreva M."/>
            <person name="Nelson J."/>
            <person name="Hou S."/>
            <person name="Wollam A."/>
            <person name="Pepin K.H."/>
            <person name="Johnson M."/>
            <person name="Bhonagiri V."/>
            <person name="Nash W.E."/>
            <person name="Warren W."/>
            <person name="Chinwalla A."/>
            <person name="Mardis E.R."/>
            <person name="Wilson R.K."/>
        </authorList>
    </citation>
    <scope>NUCLEOTIDE SEQUENCE [LARGE SCALE GENOMIC DNA]</scope>
    <source>
        <strain evidence="1">A2-165</strain>
    </source>
</reference>
<proteinExistence type="predicted"/>
<comment type="caution">
    <text evidence="1">The sequence shown here is derived from an EMBL/GenBank/DDBJ whole genome shotgun (WGS) entry which is preliminary data.</text>
</comment>
<keyword evidence="2" id="KW-1185">Reference proteome</keyword>
<evidence type="ECO:0000313" key="2">
    <source>
        <dbReference type="Proteomes" id="UP000004619"/>
    </source>
</evidence>
<dbReference type="EMBL" id="ACOP02000095">
    <property type="protein sequence ID" value="EEU94933.1"/>
    <property type="molecule type" value="Genomic_DNA"/>
</dbReference>
<dbReference type="AlphaFoldDB" id="C7HAV0"/>
<dbReference type="Proteomes" id="UP000004619">
    <property type="component" value="Unassembled WGS sequence"/>
</dbReference>
<accession>C7HAV0</accession>
<gene>
    <name evidence="1" type="ORF">FAEPRAA2165_03462</name>
</gene>
<name>C7HAV0_FAED2</name>